<gene>
    <name evidence="11" type="ORF">K1W69_22485</name>
</gene>
<evidence type="ECO:0000259" key="10">
    <source>
        <dbReference type="Pfam" id="PF04290"/>
    </source>
</evidence>
<evidence type="ECO:0000313" key="11">
    <source>
        <dbReference type="EMBL" id="MBW8639980.1"/>
    </source>
</evidence>
<dbReference type="PANTHER" id="PTHR35011">
    <property type="entry name" value="2,3-DIKETO-L-GULONATE TRAP TRANSPORTER SMALL PERMEASE PROTEIN YIAM"/>
    <property type="match status" value="1"/>
</dbReference>
<evidence type="ECO:0000256" key="8">
    <source>
        <dbReference type="ARBA" id="ARBA00038436"/>
    </source>
</evidence>
<feature type="transmembrane region" description="Helical" evidence="9">
    <location>
        <begin position="47"/>
        <end position="71"/>
    </location>
</feature>
<comment type="subcellular location">
    <subcellularLocation>
        <location evidence="1 9">Cell inner membrane</location>
        <topology evidence="1 9">Multi-pass membrane protein</topology>
    </subcellularLocation>
</comment>
<comment type="caution">
    <text evidence="11">The sequence shown here is derived from an EMBL/GenBank/DDBJ whole genome shotgun (WGS) entry which is preliminary data.</text>
</comment>
<feature type="domain" description="Tripartite ATP-independent periplasmic transporters DctQ component" evidence="10">
    <location>
        <begin position="30"/>
        <end position="157"/>
    </location>
</feature>
<protein>
    <recommendedName>
        <fullName evidence="9">TRAP transporter small permease protein</fullName>
    </recommendedName>
</protein>
<sequence>MKNLERLRASYGVVLTQCGLLAGILTFAVMCLVVANALLRFIFNEPIAGTLELTESALPLMIFLSLALTQLKGEHIKVVLLTQHFPAPLQRFVKVIAMLLGALLFAWAAYAGWNMAMKSFAIGELERGSIRFPIWPVKFAVFFGLALLAIQFLLDAIYCAMGGKLAGDEAGEAQ</sequence>
<dbReference type="RefSeq" id="WP_220230707.1">
    <property type="nucleotide sequence ID" value="NZ_JAICBX010000005.1"/>
</dbReference>
<keyword evidence="4 9" id="KW-0997">Cell inner membrane</keyword>
<evidence type="ECO:0000256" key="3">
    <source>
        <dbReference type="ARBA" id="ARBA00022475"/>
    </source>
</evidence>
<dbReference type="AlphaFoldDB" id="A0AAE3D1S7"/>
<dbReference type="InterPro" id="IPR055348">
    <property type="entry name" value="DctQ"/>
</dbReference>
<evidence type="ECO:0000256" key="7">
    <source>
        <dbReference type="ARBA" id="ARBA00023136"/>
    </source>
</evidence>
<dbReference type="GO" id="GO:0022857">
    <property type="term" value="F:transmembrane transporter activity"/>
    <property type="evidence" value="ECO:0007669"/>
    <property type="project" value="UniProtKB-UniRule"/>
</dbReference>
<feature type="transmembrane region" description="Helical" evidence="9">
    <location>
        <begin position="12"/>
        <end position="35"/>
    </location>
</feature>
<comment type="subunit">
    <text evidence="9">The complex comprises the extracytoplasmic solute receptor protein and the two transmembrane proteins.</text>
</comment>
<accession>A0AAE3D1S7</accession>
<dbReference type="GO" id="GO:0005886">
    <property type="term" value="C:plasma membrane"/>
    <property type="evidence" value="ECO:0007669"/>
    <property type="project" value="UniProtKB-SubCell"/>
</dbReference>
<keyword evidence="12" id="KW-1185">Reference proteome</keyword>
<dbReference type="PANTHER" id="PTHR35011:SF10">
    <property type="entry name" value="TRAP TRANSPORTER SMALL PERMEASE PROTEIN"/>
    <property type="match status" value="1"/>
</dbReference>
<evidence type="ECO:0000256" key="5">
    <source>
        <dbReference type="ARBA" id="ARBA00022692"/>
    </source>
</evidence>
<proteinExistence type="inferred from homology"/>
<evidence type="ECO:0000256" key="6">
    <source>
        <dbReference type="ARBA" id="ARBA00022989"/>
    </source>
</evidence>
<keyword evidence="7 9" id="KW-0472">Membrane</keyword>
<evidence type="ECO:0000256" key="1">
    <source>
        <dbReference type="ARBA" id="ARBA00004429"/>
    </source>
</evidence>
<dbReference type="Pfam" id="PF04290">
    <property type="entry name" value="DctQ"/>
    <property type="match status" value="1"/>
</dbReference>
<name>A0AAE3D1S7_9HYPH</name>
<dbReference type="EMBL" id="JAICBX010000005">
    <property type="protein sequence ID" value="MBW8639980.1"/>
    <property type="molecule type" value="Genomic_DNA"/>
</dbReference>
<dbReference type="Proteomes" id="UP001196509">
    <property type="component" value="Unassembled WGS sequence"/>
</dbReference>
<keyword evidence="2 9" id="KW-0813">Transport</keyword>
<comment type="function">
    <text evidence="9">Part of the tripartite ATP-independent periplasmic (TRAP) transport system.</text>
</comment>
<dbReference type="GO" id="GO:0015740">
    <property type="term" value="P:C4-dicarboxylate transport"/>
    <property type="evidence" value="ECO:0007669"/>
    <property type="project" value="TreeGrafter"/>
</dbReference>
<dbReference type="InterPro" id="IPR007387">
    <property type="entry name" value="TRAP_DctQ"/>
</dbReference>
<evidence type="ECO:0000256" key="9">
    <source>
        <dbReference type="RuleBase" id="RU369079"/>
    </source>
</evidence>
<evidence type="ECO:0000256" key="2">
    <source>
        <dbReference type="ARBA" id="ARBA00022448"/>
    </source>
</evidence>
<keyword evidence="3" id="KW-1003">Cell membrane</keyword>
<keyword evidence="6 9" id="KW-1133">Transmembrane helix</keyword>
<organism evidence="11 12">
    <name type="scientific">Flavimaribacter sediminis</name>
    <dbReference type="NCBI Taxonomy" id="2865987"/>
    <lineage>
        <taxon>Bacteria</taxon>
        <taxon>Pseudomonadati</taxon>
        <taxon>Pseudomonadota</taxon>
        <taxon>Alphaproteobacteria</taxon>
        <taxon>Hyphomicrobiales</taxon>
        <taxon>Rhizobiaceae</taxon>
        <taxon>Flavimaribacter</taxon>
    </lineage>
</organism>
<reference evidence="11" key="1">
    <citation type="submission" date="2021-08" db="EMBL/GenBank/DDBJ databases">
        <title>Hoeflea bacterium WL0058 sp. nov., isolated from the sediment.</title>
        <authorList>
            <person name="Wang L."/>
            <person name="Zhang D."/>
        </authorList>
    </citation>
    <scope>NUCLEOTIDE SEQUENCE</scope>
    <source>
        <strain evidence="11">WL0058</strain>
    </source>
</reference>
<keyword evidence="5 9" id="KW-0812">Transmembrane</keyword>
<comment type="similarity">
    <text evidence="8 9">Belongs to the TRAP transporter small permease family.</text>
</comment>
<feature type="transmembrane region" description="Helical" evidence="9">
    <location>
        <begin position="133"/>
        <end position="154"/>
    </location>
</feature>
<evidence type="ECO:0000313" key="12">
    <source>
        <dbReference type="Proteomes" id="UP001196509"/>
    </source>
</evidence>
<evidence type="ECO:0000256" key="4">
    <source>
        <dbReference type="ARBA" id="ARBA00022519"/>
    </source>
</evidence>
<feature type="transmembrane region" description="Helical" evidence="9">
    <location>
        <begin position="92"/>
        <end position="113"/>
    </location>
</feature>